<dbReference type="SUPFAM" id="SSF55282">
    <property type="entry name" value="RL5-like"/>
    <property type="match status" value="1"/>
</dbReference>
<keyword evidence="2 5" id="KW-0689">Ribosomal protein</keyword>
<dbReference type="GO" id="GO:0006412">
    <property type="term" value="P:translation"/>
    <property type="evidence" value="ECO:0007669"/>
    <property type="project" value="UniProtKB-UniRule"/>
</dbReference>
<dbReference type="GO" id="GO:0005840">
    <property type="term" value="C:ribosome"/>
    <property type="evidence" value="ECO:0007669"/>
    <property type="project" value="UniProtKB-KW"/>
</dbReference>
<dbReference type="InterPro" id="IPR022803">
    <property type="entry name" value="Ribosomal_uL5_dom_sf"/>
</dbReference>
<comment type="caution">
    <text evidence="9">The sequence shown here is derived from an EMBL/GenBank/DDBJ whole genome shotgun (WGS) entry which is preliminary data.</text>
</comment>
<dbReference type="PANTHER" id="PTHR11994">
    <property type="entry name" value="60S RIBOSOMAL PROTEIN L11-RELATED"/>
    <property type="match status" value="1"/>
</dbReference>
<dbReference type="GO" id="GO:0000049">
    <property type="term" value="F:tRNA binding"/>
    <property type="evidence" value="ECO:0007669"/>
    <property type="project" value="UniProtKB-UniRule"/>
</dbReference>
<dbReference type="InterPro" id="IPR031309">
    <property type="entry name" value="Ribosomal_uL5_C"/>
</dbReference>
<comment type="function">
    <text evidence="5">This is 1 of the proteins that bind and probably mediate the attachment of the 5S RNA into the large ribosomal subunit, where it forms part of the central protuberance. In the 70S ribosome it contacts protein S13 of the 30S subunit (bridge B1b), connecting the 2 subunits; this bridge is implicated in subunit movement. Contacts the P site tRNA; the 5S rRNA and some of its associated proteins might help stabilize positioning of ribosome-bound tRNAs.</text>
</comment>
<comment type="similarity">
    <text evidence="1 5 6">Belongs to the universal ribosomal protein uL5 family.</text>
</comment>
<keyword evidence="3 5" id="KW-0687">Ribonucleoprotein</keyword>
<dbReference type="HAMAP" id="MF_01333_B">
    <property type="entry name" value="Ribosomal_uL5_B"/>
    <property type="match status" value="1"/>
</dbReference>
<dbReference type="Pfam" id="PF00673">
    <property type="entry name" value="Ribosomal_L5_C"/>
    <property type="match status" value="1"/>
</dbReference>
<dbReference type="GO" id="GO:1990904">
    <property type="term" value="C:ribonucleoprotein complex"/>
    <property type="evidence" value="ECO:0007669"/>
    <property type="project" value="UniProtKB-KW"/>
</dbReference>
<evidence type="ECO:0000256" key="5">
    <source>
        <dbReference type="HAMAP-Rule" id="MF_01333"/>
    </source>
</evidence>
<protein>
    <recommendedName>
        <fullName evidence="4 5">Large ribosomal subunit protein uL5</fullName>
    </recommendedName>
</protein>
<reference evidence="10" key="1">
    <citation type="submission" date="2017-09" db="EMBL/GenBank/DDBJ databases">
        <title>Depth-based differentiation of microbial function through sediment-hosted aquifers and enrichment of novel symbionts in the deep terrestrial subsurface.</title>
        <authorList>
            <person name="Probst A.J."/>
            <person name="Ladd B."/>
            <person name="Jarett J.K."/>
            <person name="Geller-Mcgrath D.E."/>
            <person name="Sieber C.M.K."/>
            <person name="Emerson J.B."/>
            <person name="Anantharaman K."/>
            <person name="Thomas B.C."/>
            <person name="Malmstrom R."/>
            <person name="Stieglmeier M."/>
            <person name="Klingl A."/>
            <person name="Woyke T."/>
            <person name="Ryan C.M."/>
            <person name="Banfield J.F."/>
        </authorList>
    </citation>
    <scope>NUCLEOTIDE SEQUENCE [LARGE SCALE GENOMIC DNA]</scope>
</reference>
<keyword evidence="5" id="KW-0820">tRNA-binding</keyword>
<evidence type="ECO:0000313" key="9">
    <source>
        <dbReference type="EMBL" id="PIW74729.1"/>
    </source>
</evidence>
<dbReference type="GO" id="GO:0019843">
    <property type="term" value="F:rRNA binding"/>
    <property type="evidence" value="ECO:0007669"/>
    <property type="project" value="UniProtKB-UniRule"/>
</dbReference>
<dbReference type="Gene3D" id="3.30.1440.10">
    <property type="match status" value="1"/>
</dbReference>
<proteinExistence type="inferred from homology"/>
<dbReference type="Pfam" id="PF00281">
    <property type="entry name" value="Ribosomal_L5"/>
    <property type="match status" value="1"/>
</dbReference>
<dbReference type="Proteomes" id="UP000231673">
    <property type="component" value="Unassembled WGS sequence"/>
</dbReference>
<dbReference type="EMBL" id="PFGW01000023">
    <property type="protein sequence ID" value="PIW74729.1"/>
    <property type="molecule type" value="Genomic_DNA"/>
</dbReference>
<dbReference type="NCBIfam" id="NF000585">
    <property type="entry name" value="PRK00010.1"/>
    <property type="match status" value="1"/>
</dbReference>
<dbReference type="PIRSF" id="PIRSF002161">
    <property type="entry name" value="Ribosomal_L5"/>
    <property type="match status" value="1"/>
</dbReference>
<sequence>MMRLKEKYIKEVLPAIKEKFGCKNNLAAARVEKVVVNTGFDPNVRDEKYQEAISNDLSLITGQKPSVRQAKKSIAGFKIREGMPVGMTVTLRKDRMYDFLDRLINVVLPRSRDFRGLPEKNIDQNGNLNIGIKEQIIFPEISTEKAGSIFGIEISVVSSAKSRQEGLELFRRLGFPIIKPENKE</sequence>
<evidence type="ECO:0000259" key="7">
    <source>
        <dbReference type="Pfam" id="PF00281"/>
    </source>
</evidence>
<dbReference type="AlphaFoldDB" id="A0A2M7IE27"/>
<comment type="subunit">
    <text evidence="5">Part of the 50S ribosomal subunit; part of the 5S rRNA/L5/L18/L25 subcomplex. Contacts the 5S rRNA and the P site tRNA. Forms a bridge to the 30S subunit in the 70S ribosome.</text>
</comment>
<dbReference type="InterPro" id="IPR031310">
    <property type="entry name" value="Ribosomal_uL5_N"/>
</dbReference>
<accession>A0A2M7IE27</accession>
<dbReference type="InterPro" id="IPR002132">
    <property type="entry name" value="Ribosomal_uL5"/>
</dbReference>
<keyword evidence="5" id="KW-0699">rRNA-binding</keyword>
<evidence type="ECO:0000256" key="1">
    <source>
        <dbReference type="ARBA" id="ARBA00008553"/>
    </source>
</evidence>
<gene>
    <name evidence="5" type="primary">rplE</name>
    <name evidence="9" type="ORF">CO003_01105</name>
</gene>
<dbReference type="FunFam" id="3.30.1440.10:FF:000001">
    <property type="entry name" value="50S ribosomal protein L5"/>
    <property type="match status" value="1"/>
</dbReference>
<feature type="domain" description="Large ribosomal subunit protein uL5 N-terminal" evidence="7">
    <location>
        <begin position="28"/>
        <end position="80"/>
    </location>
</feature>
<evidence type="ECO:0000259" key="8">
    <source>
        <dbReference type="Pfam" id="PF00673"/>
    </source>
</evidence>
<keyword evidence="5" id="KW-0694">RNA-binding</keyword>
<organism evidence="9 10">
    <name type="scientific">Candidatus Portnoybacteria bacterium CG_4_8_14_3_um_filter_44_15</name>
    <dbReference type="NCBI Taxonomy" id="1974803"/>
    <lineage>
        <taxon>Bacteria</taxon>
        <taxon>Candidatus Portnoyibacteriota</taxon>
    </lineage>
</organism>
<evidence type="ECO:0000256" key="4">
    <source>
        <dbReference type="ARBA" id="ARBA00035245"/>
    </source>
</evidence>
<name>A0A2M7IE27_9BACT</name>
<evidence type="ECO:0000256" key="6">
    <source>
        <dbReference type="RuleBase" id="RU003930"/>
    </source>
</evidence>
<dbReference type="InterPro" id="IPR020930">
    <property type="entry name" value="Ribosomal_uL5_bac-type"/>
</dbReference>
<dbReference type="GO" id="GO:0003735">
    <property type="term" value="F:structural constituent of ribosome"/>
    <property type="evidence" value="ECO:0007669"/>
    <property type="project" value="InterPro"/>
</dbReference>
<feature type="domain" description="Large ribosomal subunit protein uL5 C-terminal" evidence="8">
    <location>
        <begin position="84"/>
        <end position="176"/>
    </location>
</feature>
<evidence type="ECO:0000256" key="3">
    <source>
        <dbReference type="ARBA" id="ARBA00023274"/>
    </source>
</evidence>
<evidence type="ECO:0000313" key="10">
    <source>
        <dbReference type="Proteomes" id="UP000231673"/>
    </source>
</evidence>
<evidence type="ECO:0000256" key="2">
    <source>
        <dbReference type="ARBA" id="ARBA00022980"/>
    </source>
</evidence>